<reference evidence="3" key="1">
    <citation type="submission" date="2022-11" db="UniProtKB">
        <authorList>
            <consortium name="WormBaseParasite"/>
        </authorList>
    </citation>
    <scope>IDENTIFICATION</scope>
</reference>
<dbReference type="AlphaFoldDB" id="A0A914PN04"/>
<dbReference type="WBParaSite" id="PDA_v2.g16168.t1">
    <property type="protein sequence ID" value="PDA_v2.g16168.t1"/>
    <property type="gene ID" value="PDA_v2.g16168"/>
</dbReference>
<dbReference type="Proteomes" id="UP000887578">
    <property type="component" value="Unplaced"/>
</dbReference>
<proteinExistence type="predicted"/>
<organism evidence="2 3">
    <name type="scientific">Panagrolaimus davidi</name>
    <dbReference type="NCBI Taxonomy" id="227884"/>
    <lineage>
        <taxon>Eukaryota</taxon>
        <taxon>Metazoa</taxon>
        <taxon>Ecdysozoa</taxon>
        <taxon>Nematoda</taxon>
        <taxon>Chromadorea</taxon>
        <taxon>Rhabditida</taxon>
        <taxon>Tylenchina</taxon>
        <taxon>Panagrolaimomorpha</taxon>
        <taxon>Panagrolaimoidea</taxon>
        <taxon>Panagrolaimidae</taxon>
        <taxon>Panagrolaimus</taxon>
    </lineage>
</organism>
<keyword evidence="2" id="KW-1185">Reference proteome</keyword>
<feature type="compositionally biased region" description="Pro residues" evidence="1">
    <location>
        <begin position="453"/>
        <end position="462"/>
    </location>
</feature>
<evidence type="ECO:0000313" key="3">
    <source>
        <dbReference type="WBParaSite" id="PDA_v2.g16168.t1"/>
    </source>
</evidence>
<accession>A0A914PN04</accession>
<sequence>MNGVHTINLESLPPYYQKACGDLRQNLLAATTNEEKLKHCEKFLQSYFMIPPLWYDFLELLQDIEAPSYTIEDHANQALSQFYSEKLYPYLFLSSKPFTKTMEASQYRYAKIKYMSKEQLEDGFSYPHEHLDDLYYQYIRLTESPMLPKVYRVYQSSKIVYNKLCEFYNDEAKWMKALTALPDLDFIKQNIEARIAREFLNKKLWKLYIRYLESTKDMWILLIYCRYCNFFIEDLGMREKYLDKIEYYAKLEEPVSRWWIDAISFTFNHGTAEDIKELIQKALHLASVDFRELHMFLGYDLEDVVPKNMFKELRAEIDKTYDRVALNRNKKWSTYFPTLFLCEKPFINMGKSESLPAFDREIFKESPVLRFNQNRLNRSEFAPTPFKTSKFVPQYFSITKPIMWYIMKNASFAVRIKLYKSCKYFYYEKRLVPVYSIKVEGTPPPQNHFHPGIPAPDPPPPKANSKELSLSCSIRHQSFQHLNDLWITGIFVSMFNDSTQQIMSKVKKFEPVIIHLQSQTIPMTTFQKLMEGNNCKVLKLEETFFTHADGTTRANLNEILQASSSVVDYTFRCQNLAVNNQELSRLVLKNKIQRFTFKFANELLEIPTFLQFLKKNAAPLCKIEICYDETANVQYRIQMKEALKLFNNEMPTFCGKDWIMYKFKDHSF</sequence>
<feature type="region of interest" description="Disordered" evidence="1">
    <location>
        <begin position="446"/>
        <end position="467"/>
    </location>
</feature>
<name>A0A914PN04_9BILA</name>
<protein>
    <submittedName>
        <fullName evidence="3">Uncharacterized protein</fullName>
    </submittedName>
</protein>
<evidence type="ECO:0000313" key="2">
    <source>
        <dbReference type="Proteomes" id="UP000887578"/>
    </source>
</evidence>
<evidence type="ECO:0000256" key="1">
    <source>
        <dbReference type="SAM" id="MobiDB-lite"/>
    </source>
</evidence>